<dbReference type="SUPFAM" id="SSF53474">
    <property type="entry name" value="alpha/beta-Hydrolases"/>
    <property type="match status" value="2"/>
</dbReference>
<comment type="similarity">
    <text evidence="1">Belongs to the peptidase S10 family.</text>
</comment>
<keyword evidence="3" id="KW-1185">Reference proteome</keyword>
<evidence type="ECO:0000256" key="1">
    <source>
        <dbReference type="ARBA" id="ARBA00009431"/>
    </source>
</evidence>
<dbReference type="InterPro" id="IPR001563">
    <property type="entry name" value="Peptidase_S10"/>
</dbReference>
<organism evidence="3 4">
    <name type="scientific">Spinacia oleracea</name>
    <name type="common">Spinach</name>
    <dbReference type="NCBI Taxonomy" id="3562"/>
    <lineage>
        <taxon>Eukaryota</taxon>
        <taxon>Viridiplantae</taxon>
        <taxon>Streptophyta</taxon>
        <taxon>Embryophyta</taxon>
        <taxon>Tracheophyta</taxon>
        <taxon>Spermatophyta</taxon>
        <taxon>Magnoliopsida</taxon>
        <taxon>eudicotyledons</taxon>
        <taxon>Gunneridae</taxon>
        <taxon>Pentapetalae</taxon>
        <taxon>Caryophyllales</taxon>
        <taxon>Chenopodiaceae</taxon>
        <taxon>Chenopodioideae</taxon>
        <taxon>Anserineae</taxon>
        <taxon>Spinacia</taxon>
    </lineage>
</organism>
<gene>
    <name evidence="4" type="primary">LOC110800459</name>
</gene>
<dbReference type="InterPro" id="IPR029058">
    <property type="entry name" value="AB_hydrolase_fold"/>
</dbReference>
<dbReference type="Pfam" id="PF00450">
    <property type="entry name" value="Peptidase_S10"/>
    <property type="match status" value="2"/>
</dbReference>
<dbReference type="PRINTS" id="PR00724">
    <property type="entry name" value="CRBOXYPTASEC"/>
</dbReference>
<accession>A0ABM3RK28</accession>
<reference evidence="4" key="2">
    <citation type="submission" date="2025-08" db="UniProtKB">
        <authorList>
            <consortium name="RefSeq"/>
        </authorList>
    </citation>
    <scope>IDENTIFICATION</scope>
    <source>
        <tissue evidence="4">Leaf</tissue>
    </source>
</reference>
<evidence type="ECO:0000256" key="2">
    <source>
        <dbReference type="SAM" id="SignalP"/>
    </source>
</evidence>
<feature type="signal peptide" evidence="2">
    <location>
        <begin position="1"/>
        <end position="21"/>
    </location>
</feature>
<protein>
    <submittedName>
        <fullName evidence="4">Serine carboxypeptidase-like 7 isoform X1</fullName>
    </submittedName>
</protein>
<dbReference type="Proteomes" id="UP000813463">
    <property type="component" value="Chromosome 3"/>
</dbReference>
<dbReference type="PANTHER" id="PTHR11802">
    <property type="entry name" value="SERINE PROTEASE FAMILY S10 SERINE CARBOXYPEPTIDASE"/>
    <property type="match status" value="1"/>
</dbReference>
<dbReference type="RefSeq" id="XP_056695947.1">
    <property type="nucleotide sequence ID" value="XM_056839969.1"/>
</dbReference>
<sequence length="489" mass="55860">MSTSNILSLLFILTSISHAASSNVIKSVPGFPGNLPFYLETGYVRVGENDEVQLFYYFIKSERDPEKDPLMLWLTGGPGCSALSGLVLEIVSRCGLNSTMSGSRKTDGHRWWFWSCVGGCWSLTAHRRRENEKEMERCPLNFNTSACNWHSKSPTFQLNPSSWTKVASIIFLDSPVGTGFSYATNPEGYYTDDITSSRHIYQFLRKWLMDHDGFKDHPLFISGDSYCGKIVPIVVQEISNGNRAGFEPAMNLQGYVLGNPYTRKEDDNKSKFYYAHRVSLLSDDLYESATRINCNGTYVDVDVDKDNVKCTRILQAISYNLDPLFDAHVLKPKCISHQTWCQESIYYLLENWANDIQTQAALHIQKGTKSSWIRCNMTLAYAYNVESSFGYHQNFTQDFIRALIYSGDQDMKISYVGTLEWIKMLNVSTVEDWRPWFVNGQVAGYTTKFSNDRYHVTFATVKGAGHTAPEYKRLECFTMLLKWFAMHPL</sequence>
<evidence type="ECO:0000313" key="4">
    <source>
        <dbReference type="RefSeq" id="XP_056695947.1"/>
    </source>
</evidence>
<proteinExistence type="inferred from homology"/>
<dbReference type="Gene3D" id="3.40.50.1820">
    <property type="entry name" value="alpha/beta hydrolase"/>
    <property type="match status" value="1"/>
</dbReference>
<keyword evidence="2" id="KW-0732">Signal</keyword>
<dbReference type="PANTHER" id="PTHR11802:SF224">
    <property type="entry name" value="SERINE CARBOXYPEPTIDASE-LIKE 7 ISOFORM X1"/>
    <property type="match status" value="1"/>
</dbReference>
<dbReference type="Gene3D" id="3.40.50.12670">
    <property type="match status" value="1"/>
</dbReference>
<feature type="chain" id="PRO_5046767509" evidence="2">
    <location>
        <begin position="22"/>
        <end position="489"/>
    </location>
</feature>
<dbReference type="GeneID" id="110800459"/>
<reference evidence="3" key="1">
    <citation type="journal article" date="2021" name="Nat. Commun.">
        <title>Genomic analyses provide insights into spinach domestication and the genetic basis of agronomic traits.</title>
        <authorList>
            <person name="Cai X."/>
            <person name="Sun X."/>
            <person name="Xu C."/>
            <person name="Sun H."/>
            <person name="Wang X."/>
            <person name="Ge C."/>
            <person name="Zhang Z."/>
            <person name="Wang Q."/>
            <person name="Fei Z."/>
            <person name="Jiao C."/>
            <person name="Wang Q."/>
        </authorList>
    </citation>
    <scope>NUCLEOTIDE SEQUENCE [LARGE SCALE GENOMIC DNA]</scope>
    <source>
        <strain evidence="3">cv. Varoflay</strain>
    </source>
</reference>
<name>A0ABM3RK28_SPIOL</name>
<evidence type="ECO:0000313" key="3">
    <source>
        <dbReference type="Proteomes" id="UP000813463"/>
    </source>
</evidence>